<dbReference type="OrthoDB" id="9816296at2"/>
<dbReference type="PROSITE" id="PS50977">
    <property type="entry name" value="HTH_TETR_2"/>
    <property type="match status" value="1"/>
</dbReference>
<dbReference type="InterPro" id="IPR001647">
    <property type="entry name" value="HTH_TetR"/>
</dbReference>
<dbReference type="SUPFAM" id="SSF48498">
    <property type="entry name" value="Tetracyclin repressor-like, C-terminal domain"/>
    <property type="match status" value="1"/>
</dbReference>
<sequence length="199" mass="22069">MPKVIDHDQRRRDILQVTWSLITEGGLEVATMREIARRAGFANGALKHYFPGKDDIILGTYQMALDFMNDHVLSTVGDRRGIAALETMCLTVLPLDAEGASASRVLLSFWERAVSSPPLHDVYLEHLATWRGSLARYLQEGREDGDIRTDRPDAELIDEIMVTAIGATVMSLVAPSLYSPELQRQHVTALLRQLGQSGA</sequence>
<dbReference type="Proteomes" id="UP000318331">
    <property type="component" value="Unassembled WGS sequence"/>
</dbReference>
<feature type="DNA-binding region" description="H-T-H motif" evidence="5">
    <location>
        <begin position="31"/>
        <end position="50"/>
    </location>
</feature>
<dbReference type="GO" id="GO:0003700">
    <property type="term" value="F:DNA-binding transcription factor activity"/>
    <property type="evidence" value="ECO:0007669"/>
    <property type="project" value="TreeGrafter"/>
</dbReference>
<name>A0A543I5S5_9MICO</name>
<dbReference type="PANTHER" id="PTHR30055">
    <property type="entry name" value="HTH-TYPE TRANSCRIPTIONAL REGULATOR RUTR"/>
    <property type="match status" value="1"/>
</dbReference>
<evidence type="ECO:0000256" key="4">
    <source>
        <dbReference type="ARBA" id="ARBA00023163"/>
    </source>
</evidence>
<organism evidence="7 8">
    <name type="scientific">Klugiella xanthotipulae</name>
    <dbReference type="NCBI Taxonomy" id="244735"/>
    <lineage>
        <taxon>Bacteria</taxon>
        <taxon>Bacillati</taxon>
        <taxon>Actinomycetota</taxon>
        <taxon>Actinomycetes</taxon>
        <taxon>Micrococcales</taxon>
        <taxon>Microbacteriaceae</taxon>
        <taxon>Klugiella</taxon>
    </lineage>
</organism>
<protein>
    <submittedName>
        <fullName evidence="7">TetR family transcriptional regulator</fullName>
    </submittedName>
</protein>
<dbReference type="AlphaFoldDB" id="A0A543I5S5"/>
<keyword evidence="1" id="KW-0678">Repressor</keyword>
<dbReference type="PANTHER" id="PTHR30055:SF228">
    <property type="entry name" value="TRANSCRIPTIONAL REGULATOR-RELATED"/>
    <property type="match status" value="1"/>
</dbReference>
<evidence type="ECO:0000256" key="2">
    <source>
        <dbReference type="ARBA" id="ARBA00023015"/>
    </source>
</evidence>
<evidence type="ECO:0000256" key="3">
    <source>
        <dbReference type="ARBA" id="ARBA00023125"/>
    </source>
</evidence>
<keyword evidence="3 5" id="KW-0238">DNA-binding</keyword>
<accession>A0A543I5S5</accession>
<comment type="caution">
    <text evidence="7">The sequence shown here is derived from an EMBL/GenBank/DDBJ whole genome shotgun (WGS) entry which is preliminary data.</text>
</comment>
<evidence type="ECO:0000313" key="7">
    <source>
        <dbReference type="EMBL" id="TQM65914.1"/>
    </source>
</evidence>
<dbReference type="InterPro" id="IPR050109">
    <property type="entry name" value="HTH-type_TetR-like_transc_reg"/>
</dbReference>
<dbReference type="RefSeq" id="WP_141915891.1">
    <property type="nucleotide sequence ID" value="NZ_BAAAYS010000026.1"/>
</dbReference>
<dbReference type="EMBL" id="VFPN01000001">
    <property type="protein sequence ID" value="TQM65914.1"/>
    <property type="molecule type" value="Genomic_DNA"/>
</dbReference>
<keyword evidence="2" id="KW-0805">Transcription regulation</keyword>
<dbReference type="SUPFAM" id="SSF46689">
    <property type="entry name" value="Homeodomain-like"/>
    <property type="match status" value="1"/>
</dbReference>
<dbReference type="GO" id="GO:0000976">
    <property type="term" value="F:transcription cis-regulatory region binding"/>
    <property type="evidence" value="ECO:0007669"/>
    <property type="project" value="TreeGrafter"/>
</dbReference>
<dbReference type="Pfam" id="PF00440">
    <property type="entry name" value="TetR_N"/>
    <property type="match status" value="1"/>
</dbReference>
<dbReference type="Pfam" id="PF13977">
    <property type="entry name" value="TetR_C_6"/>
    <property type="match status" value="1"/>
</dbReference>
<proteinExistence type="predicted"/>
<keyword evidence="4" id="KW-0804">Transcription</keyword>
<evidence type="ECO:0000256" key="1">
    <source>
        <dbReference type="ARBA" id="ARBA00022491"/>
    </source>
</evidence>
<gene>
    <name evidence="7" type="ORF">FB466_0734</name>
</gene>
<dbReference type="InterPro" id="IPR039538">
    <property type="entry name" value="BetI_C"/>
</dbReference>
<keyword evidence="8" id="KW-1185">Reference proteome</keyword>
<dbReference type="Gene3D" id="1.10.357.10">
    <property type="entry name" value="Tetracycline Repressor, domain 2"/>
    <property type="match status" value="1"/>
</dbReference>
<dbReference type="PRINTS" id="PR00455">
    <property type="entry name" value="HTHTETR"/>
</dbReference>
<dbReference type="InterPro" id="IPR009057">
    <property type="entry name" value="Homeodomain-like_sf"/>
</dbReference>
<evidence type="ECO:0000256" key="5">
    <source>
        <dbReference type="PROSITE-ProRule" id="PRU00335"/>
    </source>
</evidence>
<evidence type="ECO:0000313" key="8">
    <source>
        <dbReference type="Proteomes" id="UP000318331"/>
    </source>
</evidence>
<dbReference type="InterPro" id="IPR036271">
    <property type="entry name" value="Tet_transcr_reg_TetR-rel_C_sf"/>
</dbReference>
<reference evidence="7 8" key="1">
    <citation type="submission" date="2019-06" db="EMBL/GenBank/DDBJ databases">
        <title>Sequencing the genomes of 1000 actinobacteria strains.</title>
        <authorList>
            <person name="Klenk H.-P."/>
        </authorList>
    </citation>
    <scope>NUCLEOTIDE SEQUENCE [LARGE SCALE GENOMIC DNA]</scope>
    <source>
        <strain evidence="7 8">DSM 18031</strain>
    </source>
</reference>
<feature type="domain" description="HTH tetR-type" evidence="6">
    <location>
        <begin position="8"/>
        <end position="68"/>
    </location>
</feature>
<evidence type="ECO:0000259" key="6">
    <source>
        <dbReference type="PROSITE" id="PS50977"/>
    </source>
</evidence>